<keyword evidence="2" id="KW-1185">Reference proteome</keyword>
<reference evidence="1 2" key="1">
    <citation type="submission" date="2020-08" db="EMBL/GenBank/DDBJ databases">
        <title>Sequencing the genomes of 1000 actinobacteria strains.</title>
        <authorList>
            <person name="Klenk H.-P."/>
        </authorList>
    </citation>
    <scope>NUCLEOTIDE SEQUENCE [LARGE SCALE GENOMIC DNA]</scope>
    <source>
        <strain evidence="1 2">DSM 41654</strain>
    </source>
</reference>
<accession>A0A7W7VXW9</accession>
<protein>
    <submittedName>
        <fullName evidence="1">Uncharacterized protein</fullName>
    </submittedName>
</protein>
<evidence type="ECO:0000313" key="1">
    <source>
        <dbReference type="EMBL" id="MBB4927087.1"/>
    </source>
</evidence>
<gene>
    <name evidence="1" type="ORF">FHR34_006080</name>
</gene>
<sequence length="96" mass="10610">MQDANTGTEDEWPRDGSTYQAPTACPLCAGELRQVEVDAHTDRSGRLLVKAFVPGRVFARKSSVEALACRGCGHLLLFMANPEIMDGPPPRARRWR</sequence>
<dbReference type="EMBL" id="JACHJV010000001">
    <property type="protein sequence ID" value="MBB4927087.1"/>
    <property type="molecule type" value="Genomic_DNA"/>
</dbReference>
<dbReference type="Proteomes" id="UP000540506">
    <property type="component" value="Unassembled WGS sequence"/>
</dbReference>
<name>A0A7W7VXW9_KITKI</name>
<evidence type="ECO:0000313" key="2">
    <source>
        <dbReference type="Proteomes" id="UP000540506"/>
    </source>
</evidence>
<proteinExistence type="predicted"/>
<dbReference type="AlphaFoldDB" id="A0A7W7VXW9"/>
<organism evidence="1 2">
    <name type="scientific">Kitasatospora kifunensis</name>
    <name type="common">Streptomyces kifunensis</name>
    <dbReference type="NCBI Taxonomy" id="58351"/>
    <lineage>
        <taxon>Bacteria</taxon>
        <taxon>Bacillati</taxon>
        <taxon>Actinomycetota</taxon>
        <taxon>Actinomycetes</taxon>
        <taxon>Kitasatosporales</taxon>
        <taxon>Streptomycetaceae</taxon>
        <taxon>Kitasatospora</taxon>
    </lineage>
</organism>
<dbReference type="RefSeq" id="WP_184941027.1">
    <property type="nucleotide sequence ID" value="NZ_JACHJV010000001.1"/>
</dbReference>
<comment type="caution">
    <text evidence="1">The sequence shown here is derived from an EMBL/GenBank/DDBJ whole genome shotgun (WGS) entry which is preliminary data.</text>
</comment>